<organism evidence="3 4">
    <name type="scientific">Actinokineospora alba</name>
    <dbReference type="NCBI Taxonomy" id="504798"/>
    <lineage>
        <taxon>Bacteria</taxon>
        <taxon>Bacillati</taxon>
        <taxon>Actinomycetota</taxon>
        <taxon>Actinomycetes</taxon>
        <taxon>Pseudonocardiales</taxon>
        <taxon>Pseudonocardiaceae</taxon>
        <taxon>Actinokineospora</taxon>
    </lineage>
</organism>
<name>A0A1H0T488_9PSEU</name>
<evidence type="ECO:0000313" key="3">
    <source>
        <dbReference type="EMBL" id="SDP48902.1"/>
    </source>
</evidence>
<dbReference type="CDD" id="cd00118">
    <property type="entry name" value="LysM"/>
    <property type="match status" value="1"/>
</dbReference>
<proteinExistence type="predicted"/>
<sequence>MADALESGSSLAVGQKIHSANGRHYLEMQDDGNLVLATEGMPTWSANAKGSGAVRAEMQADGNFVLYKENNEAVWSSETSGKDGSRLVLENDGNLCVRQGGTNVWASNTPQPEPAQAAPQAQAAPAAPATQTYTVEPGDTLSKIAKQFYGDANQYMKIAQASGVSNPDMIHPGQVLTIPA</sequence>
<dbReference type="Pfam" id="PF01476">
    <property type="entry name" value="LysM"/>
    <property type="match status" value="1"/>
</dbReference>
<dbReference type="RefSeq" id="WP_324187093.1">
    <property type="nucleotide sequence ID" value="NZ_FNDV01000011.1"/>
</dbReference>
<evidence type="ECO:0000313" key="4">
    <source>
        <dbReference type="Proteomes" id="UP000199651"/>
    </source>
</evidence>
<gene>
    <name evidence="3" type="ORF">SAMN05192558_109264</name>
</gene>
<dbReference type="STRING" id="504798.SAMN05421871_111111"/>
<evidence type="ECO:0000259" key="2">
    <source>
        <dbReference type="PROSITE" id="PS51782"/>
    </source>
</evidence>
<dbReference type="InterPro" id="IPR052196">
    <property type="entry name" value="Bact_Kbp"/>
</dbReference>
<feature type="domain" description="LysM" evidence="2">
    <location>
        <begin position="131"/>
        <end position="178"/>
    </location>
</feature>
<dbReference type="PROSITE" id="PS51782">
    <property type="entry name" value="LYSM"/>
    <property type="match status" value="1"/>
</dbReference>
<evidence type="ECO:0000259" key="1">
    <source>
        <dbReference type="PROSITE" id="PS50927"/>
    </source>
</evidence>
<feature type="domain" description="Bulb-type lectin" evidence="1">
    <location>
        <begin position="2"/>
        <end position="110"/>
    </location>
</feature>
<dbReference type="Gene3D" id="3.10.350.10">
    <property type="entry name" value="LysM domain"/>
    <property type="match status" value="1"/>
</dbReference>
<dbReference type="SMART" id="SM00108">
    <property type="entry name" value="B_lectin"/>
    <property type="match status" value="1"/>
</dbReference>
<dbReference type="SMART" id="SM00257">
    <property type="entry name" value="LysM"/>
    <property type="match status" value="1"/>
</dbReference>
<dbReference type="InterPro" id="IPR018392">
    <property type="entry name" value="LysM"/>
</dbReference>
<dbReference type="PANTHER" id="PTHR34700:SF4">
    <property type="entry name" value="PHAGE-LIKE ELEMENT PBSX PROTEIN XKDP"/>
    <property type="match status" value="1"/>
</dbReference>
<dbReference type="InterPro" id="IPR036426">
    <property type="entry name" value="Bulb-type_lectin_dom_sf"/>
</dbReference>
<dbReference type="AlphaFoldDB" id="A0A1H0T488"/>
<reference evidence="4" key="1">
    <citation type="submission" date="2016-10" db="EMBL/GenBank/DDBJ databases">
        <authorList>
            <person name="Varghese N."/>
            <person name="Submissions S."/>
        </authorList>
    </citation>
    <scope>NUCLEOTIDE SEQUENCE [LARGE SCALE GENOMIC DNA]</scope>
    <source>
        <strain evidence="4">IBRC-M 10655</strain>
    </source>
</reference>
<dbReference type="InterPro" id="IPR001480">
    <property type="entry name" value="Bulb-type_lectin_dom"/>
</dbReference>
<keyword evidence="4" id="KW-1185">Reference proteome</keyword>
<protein>
    <submittedName>
        <fullName evidence="3">LysM domain-containing protein</fullName>
    </submittedName>
</protein>
<dbReference type="SUPFAM" id="SSF51110">
    <property type="entry name" value="alpha-D-mannose-specific plant lectins"/>
    <property type="match status" value="1"/>
</dbReference>
<dbReference type="SUPFAM" id="SSF54106">
    <property type="entry name" value="LysM domain"/>
    <property type="match status" value="1"/>
</dbReference>
<dbReference type="PANTHER" id="PTHR34700">
    <property type="entry name" value="POTASSIUM BINDING PROTEIN KBP"/>
    <property type="match status" value="1"/>
</dbReference>
<dbReference type="Gene3D" id="2.90.10.10">
    <property type="entry name" value="Bulb-type lectin domain"/>
    <property type="match status" value="2"/>
</dbReference>
<dbReference type="EMBL" id="FNJB01000009">
    <property type="protein sequence ID" value="SDP48902.1"/>
    <property type="molecule type" value="Genomic_DNA"/>
</dbReference>
<dbReference type="Proteomes" id="UP000199651">
    <property type="component" value="Unassembled WGS sequence"/>
</dbReference>
<accession>A0A1H0T488</accession>
<dbReference type="PROSITE" id="PS50927">
    <property type="entry name" value="BULB_LECTIN"/>
    <property type="match status" value="1"/>
</dbReference>
<dbReference type="InterPro" id="IPR036779">
    <property type="entry name" value="LysM_dom_sf"/>
</dbReference>